<sequence length="343" mass="37435">MPMLYGEGGRAFERLQEEIMRKSRDQSIIASGYRLARPSEEQIYESIPYTTVYTALAASPGDCLDSSDVRQRAPERPSDAFVMAKRGLGINLPTCKGVDGYEYCILNCGISTGAHKEDYRLIAVPLVSIGRHAGEAADTDYARMTMQIPILVPRSTWEEVAGRAFYIRRAQLIGNKAGSSTALAVGNIKLPDEFFLAGIFPPQSYPFMALELASTQSTGYARALLHIARRDPQKHGVVVLITSQSRPDIAGKYLDAAQKPAVAATHVSADFCILDFAAHLMPGPVSLEKHVIEIISVLLDPAAETASGAVMIELLKRKNKPFLDIDLVKYAADEMMLDVLDAS</sequence>
<protein>
    <submittedName>
        <fullName evidence="2">Uu.00g029380.m01.CDS01</fullName>
    </submittedName>
</protein>
<reference evidence="2" key="1">
    <citation type="submission" date="2023-10" db="EMBL/GenBank/DDBJ databases">
        <authorList>
            <person name="Hackl T."/>
        </authorList>
    </citation>
    <scope>NUCLEOTIDE SEQUENCE</scope>
</reference>
<evidence type="ECO:0000259" key="1">
    <source>
        <dbReference type="Pfam" id="PF26640"/>
    </source>
</evidence>
<dbReference type="EMBL" id="CAUWAG010000003">
    <property type="protein sequence ID" value="CAJ2500085.1"/>
    <property type="molecule type" value="Genomic_DNA"/>
</dbReference>
<accession>A0AAI8YCU8</accession>
<dbReference type="AlphaFoldDB" id="A0AAI8YCU8"/>
<gene>
    <name evidence="2" type="ORF">KHLLAP_LOCUS553</name>
</gene>
<keyword evidence="3" id="KW-1185">Reference proteome</keyword>
<dbReference type="Proteomes" id="UP001295740">
    <property type="component" value="Unassembled WGS sequence"/>
</dbReference>
<dbReference type="InterPro" id="IPR058525">
    <property type="entry name" value="DUF8212"/>
</dbReference>
<organism evidence="2 3">
    <name type="scientific">Anthostomella pinea</name>
    <dbReference type="NCBI Taxonomy" id="933095"/>
    <lineage>
        <taxon>Eukaryota</taxon>
        <taxon>Fungi</taxon>
        <taxon>Dikarya</taxon>
        <taxon>Ascomycota</taxon>
        <taxon>Pezizomycotina</taxon>
        <taxon>Sordariomycetes</taxon>
        <taxon>Xylariomycetidae</taxon>
        <taxon>Xylariales</taxon>
        <taxon>Xylariaceae</taxon>
        <taxon>Anthostomella</taxon>
    </lineage>
</organism>
<name>A0AAI8YCU8_9PEZI</name>
<feature type="domain" description="DUF8212" evidence="1">
    <location>
        <begin position="10"/>
        <end position="39"/>
    </location>
</feature>
<evidence type="ECO:0000313" key="3">
    <source>
        <dbReference type="Proteomes" id="UP001295740"/>
    </source>
</evidence>
<dbReference type="Pfam" id="PF26640">
    <property type="entry name" value="DUF8212"/>
    <property type="match status" value="1"/>
</dbReference>
<evidence type="ECO:0000313" key="2">
    <source>
        <dbReference type="EMBL" id="CAJ2500085.1"/>
    </source>
</evidence>
<comment type="caution">
    <text evidence="2">The sequence shown here is derived from an EMBL/GenBank/DDBJ whole genome shotgun (WGS) entry which is preliminary data.</text>
</comment>
<proteinExistence type="predicted"/>